<keyword evidence="4" id="KW-1185">Reference proteome</keyword>
<accession>A0A5B0M4B8</accession>
<gene>
    <name evidence="3" type="ORF">PGT21_019443</name>
</gene>
<dbReference type="AlphaFoldDB" id="A0A5B0M4B8"/>
<feature type="region of interest" description="Disordered" evidence="2">
    <location>
        <begin position="110"/>
        <end position="145"/>
    </location>
</feature>
<keyword evidence="1" id="KW-0175">Coiled coil</keyword>
<sequence length="145" mass="17079">MLVMMQKAQEATASWAAEERRDALVEQAQQDALCVEERANRQRLEDARADKRAAELKCQDELRADDRWAGEKRADAMEVPRRQEMQEAKEDRELLCQQAKLDREVANHQMKMEREAAQARAAEDWKRERQRNLDQKAKEKKEAQE</sequence>
<name>A0A5B0M4B8_PUCGR</name>
<dbReference type="OrthoDB" id="2510295at2759"/>
<dbReference type="Proteomes" id="UP000324748">
    <property type="component" value="Unassembled WGS sequence"/>
</dbReference>
<organism evidence="3 4">
    <name type="scientific">Puccinia graminis f. sp. tritici</name>
    <dbReference type="NCBI Taxonomy" id="56615"/>
    <lineage>
        <taxon>Eukaryota</taxon>
        <taxon>Fungi</taxon>
        <taxon>Dikarya</taxon>
        <taxon>Basidiomycota</taxon>
        <taxon>Pucciniomycotina</taxon>
        <taxon>Pucciniomycetes</taxon>
        <taxon>Pucciniales</taxon>
        <taxon>Pucciniaceae</taxon>
        <taxon>Puccinia</taxon>
    </lineage>
</organism>
<protein>
    <submittedName>
        <fullName evidence="3">Uncharacterized protein</fullName>
    </submittedName>
</protein>
<feature type="coiled-coil region" evidence="1">
    <location>
        <begin position="25"/>
        <end position="64"/>
    </location>
</feature>
<evidence type="ECO:0000256" key="1">
    <source>
        <dbReference type="SAM" id="Coils"/>
    </source>
</evidence>
<evidence type="ECO:0000256" key="2">
    <source>
        <dbReference type="SAM" id="MobiDB-lite"/>
    </source>
</evidence>
<evidence type="ECO:0000313" key="4">
    <source>
        <dbReference type="Proteomes" id="UP000324748"/>
    </source>
</evidence>
<comment type="caution">
    <text evidence="3">The sequence shown here is derived from an EMBL/GenBank/DDBJ whole genome shotgun (WGS) entry which is preliminary data.</text>
</comment>
<proteinExistence type="predicted"/>
<dbReference type="EMBL" id="VSWC01000171">
    <property type="protein sequence ID" value="KAA1070644.1"/>
    <property type="molecule type" value="Genomic_DNA"/>
</dbReference>
<evidence type="ECO:0000313" key="3">
    <source>
        <dbReference type="EMBL" id="KAA1070644.1"/>
    </source>
</evidence>
<reference evidence="3 4" key="1">
    <citation type="submission" date="2019-05" db="EMBL/GenBank/DDBJ databases">
        <title>Emergence of the Ug99 lineage of the wheat stem rust pathogen through somatic hybridization.</title>
        <authorList>
            <person name="Li F."/>
            <person name="Upadhyaya N.M."/>
            <person name="Sperschneider J."/>
            <person name="Matny O."/>
            <person name="Nguyen-Phuc H."/>
            <person name="Mago R."/>
            <person name="Raley C."/>
            <person name="Miller M.E."/>
            <person name="Silverstein K.A.T."/>
            <person name="Henningsen E."/>
            <person name="Hirsch C.D."/>
            <person name="Visser B."/>
            <person name="Pretorius Z.A."/>
            <person name="Steffenson B.J."/>
            <person name="Schwessinger B."/>
            <person name="Dodds P.N."/>
            <person name="Figueroa M."/>
        </authorList>
    </citation>
    <scope>NUCLEOTIDE SEQUENCE [LARGE SCALE GENOMIC DNA]</scope>
    <source>
        <strain evidence="3">21-0</strain>
    </source>
</reference>